<dbReference type="AlphaFoldDB" id="A0A6A5Z5B8"/>
<protein>
    <submittedName>
        <fullName evidence="2">Uncharacterized protein</fullName>
    </submittedName>
</protein>
<proteinExistence type="predicted"/>
<name>A0A6A5Z5B8_9PLEO</name>
<feature type="region of interest" description="Disordered" evidence="1">
    <location>
        <begin position="219"/>
        <end position="362"/>
    </location>
</feature>
<feature type="compositionally biased region" description="Low complexity" evidence="1">
    <location>
        <begin position="281"/>
        <end position="295"/>
    </location>
</feature>
<dbReference type="Proteomes" id="UP000799770">
    <property type="component" value="Unassembled WGS sequence"/>
</dbReference>
<feature type="compositionally biased region" description="Polar residues" evidence="1">
    <location>
        <begin position="154"/>
        <end position="189"/>
    </location>
</feature>
<gene>
    <name evidence="2" type="ORF">BDV96DRAFT_647012</name>
</gene>
<feature type="region of interest" description="Disordered" evidence="1">
    <location>
        <begin position="1"/>
        <end position="73"/>
    </location>
</feature>
<sequence>MGDRYRRYVQEANRRYDEEAEREGERRSHSPRHSSSPSNRVRVRNQPSGYEEYVGYQPPTSSRGYGTHLTPSSAAAPVYGQQASTYGSTGYGQQTSEYFSLGYGQQTTAPSSSTTTGIFDPIRGETRPLPPTPRYDTVRGRYVDAPSGPVPSAPWTSASRTLGSSQAPSIGSTSSSHVPYSPATSQNFNIDPGAGREQDSAGRYVRAGQGILYTPRKKTTEKFKEAAPGTGDFGVFSTHRSEASRSSRPTFQGSHALRSPKDRMASLFKRSQTYKKKKEAQLAASAAAAPAYTAPVPAPLAPRPLAPRPLAPYPPGSGTGQSYSRAGPVSGTWGLSGQPRHRSRSEEEEEEEEEKRSHLRRR</sequence>
<keyword evidence="3" id="KW-1185">Reference proteome</keyword>
<organism evidence="2 3">
    <name type="scientific">Lophiotrema nucula</name>
    <dbReference type="NCBI Taxonomy" id="690887"/>
    <lineage>
        <taxon>Eukaryota</taxon>
        <taxon>Fungi</taxon>
        <taxon>Dikarya</taxon>
        <taxon>Ascomycota</taxon>
        <taxon>Pezizomycotina</taxon>
        <taxon>Dothideomycetes</taxon>
        <taxon>Pleosporomycetidae</taxon>
        <taxon>Pleosporales</taxon>
        <taxon>Lophiotremataceae</taxon>
        <taxon>Lophiotrema</taxon>
    </lineage>
</organism>
<evidence type="ECO:0000256" key="1">
    <source>
        <dbReference type="SAM" id="MobiDB-lite"/>
    </source>
</evidence>
<evidence type="ECO:0000313" key="3">
    <source>
        <dbReference type="Proteomes" id="UP000799770"/>
    </source>
</evidence>
<feature type="compositionally biased region" description="Polar residues" evidence="1">
    <location>
        <begin position="58"/>
        <end position="73"/>
    </location>
</feature>
<evidence type="ECO:0000313" key="2">
    <source>
        <dbReference type="EMBL" id="KAF2114306.1"/>
    </source>
</evidence>
<reference evidence="2" key="1">
    <citation type="journal article" date="2020" name="Stud. Mycol.">
        <title>101 Dothideomycetes genomes: a test case for predicting lifestyles and emergence of pathogens.</title>
        <authorList>
            <person name="Haridas S."/>
            <person name="Albert R."/>
            <person name="Binder M."/>
            <person name="Bloem J."/>
            <person name="Labutti K."/>
            <person name="Salamov A."/>
            <person name="Andreopoulos B."/>
            <person name="Baker S."/>
            <person name="Barry K."/>
            <person name="Bills G."/>
            <person name="Bluhm B."/>
            <person name="Cannon C."/>
            <person name="Castanera R."/>
            <person name="Culley D."/>
            <person name="Daum C."/>
            <person name="Ezra D."/>
            <person name="Gonzalez J."/>
            <person name="Henrissat B."/>
            <person name="Kuo A."/>
            <person name="Liang C."/>
            <person name="Lipzen A."/>
            <person name="Lutzoni F."/>
            <person name="Magnuson J."/>
            <person name="Mondo S."/>
            <person name="Nolan M."/>
            <person name="Ohm R."/>
            <person name="Pangilinan J."/>
            <person name="Park H.-J."/>
            <person name="Ramirez L."/>
            <person name="Alfaro M."/>
            <person name="Sun H."/>
            <person name="Tritt A."/>
            <person name="Yoshinaga Y."/>
            <person name="Zwiers L.-H."/>
            <person name="Turgeon B."/>
            <person name="Goodwin S."/>
            <person name="Spatafora J."/>
            <person name="Crous P."/>
            <person name="Grigoriev I."/>
        </authorList>
    </citation>
    <scope>NUCLEOTIDE SEQUENCE</scope>
    <source>
        <strain evidence="2">CBS 627.86</strain>
    </source>
</reference>
<accession>A0A6A5Z5B8</accession>
<dbReference type="EMBL" id="ML977325">
    <property type="protein sequence ID" value="KAF2114306.1"/>
    <property type="molecule type" value="Genomic_DNA"/>
</dbReference>
<feature type="compositionally biased region" description="Low complexity" evidence="1">
    <location>
        <begin position="107"/>
        <end position="116"/>
    </location>
</feature>
<feature type="compositionally biased region" description="Pro residues" evidence="1">
    <location>
        <begin position="296"/>
        <end position="315"/>
    </location>
</feature>
<feature type="region of interest" description="Disordered" evidence="1">
    <location>
        <begin position="104"/>
        <end position="204"/>
    </location>
</feature>
<feature type="compositionally biased region" description="Basic and acidic residues" evidence="1">
    <location>
        <begin position="1"/>
        <end position="28"/>
    </location>
</feature>